<dbReference type="CDD" id="cd06225">
    <property type="entry name" value="HAMP"/>
    <property type="match status" value="1"/>
</dbReference>
<keyword evidence="6" id="KW-0597">Phosphoprotein</keyword>
<dbReference type="GO" id="GO:0005524">
    <property type="term" value="F:ATP binding"/>
    <property type="evidence" value="ECO:0007669"/>
    <property type="project" value="UniProtKB-KW"/>
</dbReference>
<dbReference type="InterPro" id="IPR004358">
    <property type="entry name" value="Sig_transdc_His_kin-like_C"/>
</dbReference>
<keyword evidence="12 15" id="KW-1133">Transmembrane helix</keyword>
<keyword evidence="9" id="KW-0547">Nucleotide-binding</keyword>
<organism evidence="18 19">
    <name type="scientific">Zymomonas mobilis subsp. pomaceae (strain ATCC 29192 / DSM 22645 / JCM 10191 / CCUG 17912 / NBRC 13757 / NCIMB 11200 / NRRL B-4491 / Barker I)</name>
    <dbReference type="NCBI Taxonomy" id="579138"/>
    <lineage>
        <taxon>Bacteria</taxon>
        <taxon>Pseudomonadati</taxon>
        <taxon>Pseudomonadota</taxon>
        <taxon>Alphaproteobacteria</taxon>
        <taxon>Sphingomonadales</taxon>
        <taxon>Zymomonadaceae</taxon>
        <taxon>Zymomonas</taxon>
    </lineage>
</organism>
<keyword evidence="13" id="KW-0902">Two-component regulatory system</keyword>
<dbReference type="SMART" id="SM00304">
    <property type="entry name" value="HAMP"/>
    <property type="match status" value="1"/>
</dbReference>
<dbReference type="InterPro" id="IPR003660">
    <property type="entry name" value="HAMP_dom"/>
</dbReference>
<reference evidence="18 19" key="1">
    <citation type="journal article" date="2011" name="J. Bacteriol.">
        <title>Genome sequence of the ethanol-producing Zymomonas mobilis subsp. pomaceae lectotype strain ATCC 29192.</title>
        <authorList>
            <person name="Kouvelis V.N."/>
            <person name="Davenport K.W."/>
            <person name="Brettin T.S."/>
            <person name="Bruce D."/>
            <person name="Detter C."/>
            <person name="Han C.S."/>
            <person name="Nolan M."/>
            <person name="Tapia R."/>
            <person name="Damoulaki A."/>
            <person name="Kyrpides N.C."/>
            <person name="Typas M.A."/>
            <person name="Pappas K.M."/>
        </authorList>
    </citation>
    <scope>NUCLEOTIDE SEQUENCE [LARGE SCALE GENOMIC DNA]</scope>
    <source>
        <strain evidence="19">ATCC 29192 / DSM 22645 / JCM 10191 / CCUG 17912 / NBRC 13757 / NCIMB 11200 / NRRL B-4491 / Barker I</strain>
    </source>
</reference>
<dbReference type="InterPro" id="IPR003594">
    <property type="entry name" value="HATPase_dom"/>
</dbReference>
<keyword evidence="11" id="KW-0067">ATP-binding</keyword>
<dbReference type="SUPFAM" id="SSF55874">
    <property type="entry name" value="ATPase domain of HSP90 chaperone/DNA topoisomerase II/histidine kinase"/>
    <property type="match status" value="1"/>
</dbReference>
<dbReference type="Gene3D" id="1.10.287.130">
    <property type="match status" value="1"/>
</dbReference>
<evidence type="ECO:0000256" key="8">
    <source>
        <dbReference type="ARBA" id="ARBA00022692"/>
    </source>
</evidence>
<dbReference type="HOGENOM" id="CLU_000445_89_27_5"/>
<evidence type="ECO:0000259" key="16">
    <source>
        <dbReference type="PROSITE" id="PS50109"/>
    </source>
</evidence>
<keyword evidence="5" id="KW-0997">Cell inner membrane</keyword>
<evidence type="ECO:0000259" key="17">
    <source>
        <dbReference type="PROSITE" id="PS50885"/>
    </source>
</evidence>
<dbReference type="PROSITE" id="PS50885">
    <property type="entry name" value="HAMP"/>
    <property type="match status" value="1"/>
</dbReference>
<dbReference type="KEGG" id="zmp:Zymop_0126"/>
<dbReference type="GO" id="GO:0000155">
    <property type="term" value="F:phosphorelay sensor kinase activity"/>
    <property type="evidence" value="ECO:0007669"/>
    <property type="project" value="InterPro"/>
</dbReference>
<protein>
    <recommendedName>
        <fullName evidence="3">histidine kinase</fullName>
        <ecNumber evidence="3">2.7.13.3</ecNumber>
    </recommendedName>
</protein>
<sequence length="474" mass="53305">MKGFINLFRQLSPGLIGRIAVVLLVTMLLELVLSLVFSEEASQLTYVADATQSIADRVLIAHRVINQEQPFQRPAIANNFSNRNIQFLWSPTQRAHSPKENNSHLLDLIQGQILSRNPRILQSDIHIDLTKKLGRDSLLGQIRLSDKSWLVFQTFVPNLAAPWLTNRLTTGLILMIGAGLVGWMIIQAFVTPLRSLSQAVAKVGDGKPHLFRETGPQELRHVAHAFNQMQARIDHMLRERTEMLAAVSHDLRTPLARLQLRAGFIEEDDIREPIEADLHEMEAMLKSVLQFLRGDQDPELQRLTDITAIIETLVNAAKDAGKSVVYRGPSHYDVMIRPLLMKRAIGNLIENAVHYGKQAIVSFHITEKGVYIRVDDNGPGIPPEQIHYVLQPFRRLDSARQRNTAGLGLGLATVDRTVIREGGQLFLTNRDEGGLRAEIFLPTHHNKDKDTKKEGGNGYYFSARKGLGLLRRSK</sequence>
<evidence type="ECO:0000256" key="11">
    <source>
        <dbReference type="ARBA" id="ARBA00022840"/>
    </source>
</evidence>
<feature type="transmembrane region" description="Helical" evidence="15">
    <location>
        <begin position="15"/>
        <end position="37"/>
    </location>
</feature>
<comment type="subcellular location">
    <subcellularLocation>
        <location evidence="2">Cell inner membrane</location>
        <topology evidence="2">Multi-pass membrane protein</topology>
    </subcellularLocation>
</comment>
<dbReference type="InterPro" id="IPR036097">
    <property type="entry name" value="HisK_dim/P_sf"/>
</dbReference>
<keyword evidence="14 15" id="KW-0472">Membrane</keyword>
<evidence type="ECO:0000256" key="13">
    <source>
        <dbReference type="ARBA" id="ARBA00023012"/>
    </source>
</evidence>
<evidence type="ECO:0000256" key="1">
    <source>
        <dbReference type="ARBA" id="ARBA00000085"/>
    </source>
</evidence>
<dbReference type="Gene3D" id="3.30.565.10">
    <property type="entry name" value="Histidine kinase-like ATPase, C-terminal domain"/>
    <property type="match status" value="1"/>
</dbReference>
<dbReference type="eggNOG" id="COG2205">
    <property type="taxonomic scope" value="Bacteria"/>
</dbReference>
<dbReference type="AlphaFoldDB" id="F8ETM0"/>
<dbReference type="InterPro" id="IPR036890">
    <property type="entry name" value="HATPase_C_sf"/>
</dbReference>
<dbReference type="Pfam" id="PF00512">
    <property type="entry name" value="HisKA"/>
    <property type="match status" value="1"/>
</dbReference>
<feature type="transmembrane region" description="Helical" evidence="15">
    <location>
        <begin position="172"/>
        <end position="190"/>
    </location>
</feature>
<dbReference type="PANTHER" id="PTHR44936">
    <property type="entry name" value="SENSOR PROTEIN CREC"/>
    <property type="match status" value="1"/>
</dbReference>
<evidence type="ECO:0000256" key="12">
    <source>
        <dbReference type="ARBA" id="ARBA00022989"/>
    </source>
</evidence>
<dbReference type="RefSeq" id="WP_013933430.1">
    <property type="nucleotide sequence ID" value="NC_015709.1"/>
</dbReference>
<evidence type="ECO:0000313" key="18">
    <source>
        <dbReference type="EMBL" id="AEI37030.1"/>
    </source>
</evidence>
<keyword evidence="7" id="KW-0808">Transferase</keyword>
<dbReference type="InterPro" id="IPR003661">
    <property type="entry name" value="HisK_dim/P_dom"/>
</dbReference>
<dbReference type="PRINTS" id="PR00344">
    <property type="entry name" value="BCTRLSENSOR"/>
</dbReference>
<evidence type="ECO:0000256" key="4">
    <source>
        <dbReference type="ARBA" id="ARBA00022475"/>
    </source>
</evidence>
<dbReference type="SMART" id="SM00387">
    <property type="entry name" value="HATPase_c"/>
    <property type="match status" value="1"/>
</dbReference>
<dbReference type="GO" id="GO:0005886">
    <property type="term" value="C:plasma membrane"/>
    <property type="evidence" value="ECO:0007669"/>
    <property type="project" value="UniProtKB-SubCell"/>
</dbReference>
<keyword evidence="10 18" id="KW-0418">Kinase</keyword>
<evidence type="ECO:0000256" key="9">
    <source>
        <dbReference type="ARBA" id="ARBA00022741"/>
    </source>
</evidence>
<dbReference type="PANTHER" id="PTHR44936:SF5">
    <property type="entry name" value="SENSOR HISTIDINE KINASE ENVZ"/>
    <property type="match status" value="1"/>
</dbReference>
<dbReference type="InterPro" id="IPR005467">
    <property type="entry name" value="His_kinase_dom"/>
</dbReference>
<accession>F8ETM0</accession>
<gene>
    <name evidence="18" type="ordered locus">Zymop_0126</name>
</gene>
<dbReference type="PROSITE" id="PS50109">
    <property type="entry name" value="HIS_KIN"/>
    <property type="match status" value="1"/>
</dbReference>
<feature type="domain" description="Histidine kinase" evidence="16">
    <location>
        <begin position="246"/>
        <end position="445"/>
    </location>
</feature>
<keyword evidence="8 15" id="KW-0812">Transmembrane</keyword>
<evidence type="ECO:0000256" key="3">
    <source>
        <dbReference type="ARBA" id="ARBA00012438"/>
    </source>
</evidence>
<evidence type="ECO:0000256" key="6">
    <source>
        <dbReference type="ARBA" id="ARBA00022553"/>
    </source>
</evidence>
<evidence type="ECO:0000256" key="14">
    <source>
        <dbReference type="ARBA" id="ARBA00023136"/>
    </source>
</evidence>
<dbReference type="PATRIC" id="fig|579138.3.peg.141"/>
<dbReference type="Pfam" id="PF02518">
    <property type="entry name" value="HATPase_c"/>
    <property type="match status" value="1"/>
</dbReference>
<dbReference type="EMBL" id="CP002865">
    <property type="protein sequence ID" value="AEI37030.1"/>
    <property type="molecule type" value="Genomic_DNA"/>
</dbReference>
<dbReference type="Pfam" id="PF00672">
    <property type="entry name" value="HAMP"/>
    <property type="match status" value="1"/>
</dbReference>
<dbReference type="InterPro" id="IPR050980">
    <property type="entry name" value="2C_sensor_his_kinase"/>
</dbReference>
<comment type="catalytic activity">
    <reaction evidence="1">
        <text>ATP + protein L-histidine = ADP + protein N-phospho-L-histidine.</text>
        <dbReference type="EC" id="2.7.13.3"/>
    </reaction>
</comment>
<evidence type="ECO:0000256" key="7">
    <source>
        <dbReference type="ARBA" id="ARBA00022679"/>
    </source>
</evidence>
<name>F8ETM0_ZYMMT</name>
<evidence type="ECO:0000313" key="19">
    <source>
        <dbReference type="Proteomes" id="UP000000491"/>
    </source>
</evidence>
<evidence type="ECO:0000256" key="10">
    <source>
        <dbReference type="ARBA" id="ARBA00022777"/>
    </source>
</evidence>
<evidence type="ECO:0000256" key="15">
    <source>
        <dbReference type="SAM" id="Phobius"/>
    </source>
</evidence>
<dbReference type="SMART" id="SM00388">
    <property type="entry name" value="HisKA"/>
    <property type="match status" value="1"/>
</dbReference>
<dbReference type="CDD" id="cd00082">
    <property type="entry name" value="HisKA"/>
    <property type="match status" value="1"/>
</dbReference>
<dbReference type="STRING" id="579138.Zymop_0126"/>
<dbReference type="Proteomes" id="UP000000491">
    <property type="component" value="Chromosome"/>
</dbReference>
<keyword evidence="4" id="KW-1003">Cell membrane</keyword>
<proteinExistence type="predicted"/>
<dbReference type="EC" id="2.7.13.3" evidence="3"/>
<evidence type="ECO:0000256" key="5">
    <source>
        <dbReference type="ARBA" id="ARBA00022519"/>
    </source>
</evidence>
<evidence type="ECO:0000256" key="2">
    <source>
        <dbReference type="ARBA" id="ARBA00004429"/>
    </source>
</evidence>
<feature type="domain" description="HAMP" evidence="17">
    <location>
        <begin position="187"/>
        <end position="238"/>
    </location>
</feature>
<dbReference type="SUPFAM" id="SSF47384">
    <property type="entry name" value="Homodimeric domain of signal transducing histidine kinase"/>
    <property type="match status" value="1"/>
</dbReference>